<evidence type="ECO:0000313" key="1">
    <source>
        <dbReference type="EMBL" id="MDK7241691.1"/>
    </source>
</evidence>
<protein>
    <recommendedName>
        <fullName evidence="3">Phage tail protein</fullName>
    </recommendedName>
</protein>
<dbReference type="RefSeq" id="WP_070814014.1">
    <property type="nucleotide sequence ID" value="NZ_JASOPA010000001.1"/>
</dbReference>
<dbReference type="Pfam" id="PF02413">
    <property type="entry name" value="Caudo_TAP"/>
    <property type="match status" value="1"/>
</dbReference>
<comment type="caution">
    <text evidence="1">The sequence shown here is derived from an EMBL/GenBank/DDBJ whole genome shotgun (WGS) entry which is preliminary data.</text>
</comment>
<evidence type="ECO:0000313" key="2">
    <source>
        <dbReference type="Proteomes" id="UP001236303"/>
    </source>
</evidence>
<name>A0AAW6Y0M9_NEISU</name>
<dbReference type="Proteomes" id="UP001236303">
    <property type="component" value="Unassembled WGS sequence"/>
</dbReference>
<organism evidence="1 2">
    <name type="scientific">Neisseria subflava</name>
    <dbReference type="NCBI Taxonomy" id="28449"/>
    <lineage>
        <taxon>Bacteria</taxon>
        <taxon>Pseudomonadati</taxon>
        <taxon>Pseudomonadota</taxon>
        <taxon>Betaproteobacteria</taxon>
        <taxon>Neisseriales</taxon>
        <taxon>Neisseriaceae</taxon>
        <taxon>Neisseria</taxon>
    </lineage>
</organism>
<dbReference type="InterPro" id="IPR003458">
    <property type="entry name" value="Phage_T4_Gp38_tail_assem"/>
</dbReference>
<dbReference type="EMBL" id="JASOPA010000001">
    <property type="protein sequence ID" value="MDK7241691.1"/>
    <property type="molecule type" value="Genomic_DNA"/>
</dbReference>
<proteinExistence type="predicted"/>
<reference evidence="1" key="1">
    <citation type="submission" date="2023-05" db="EMBL/GenBank/DDBJ databases">
        <title>Cataloging the Phylogenetic Diversity of Human Bladder Bacteria.</title>
        <authorList>
            <person name="Du J."/>
        </authorList>
    </citation>
    <scope>NUCLEOTIDE SEQUENCE</scope>
    <source>
        <strain evidence="1">UMB1050</strain>
    </source>
</reference>
<accession>A0AAW6Y0M9</accession>
<evidence type="ECO:0008006" key="3">
    <source>
        <dbReference type="Google" id="ProtNLM"/>
    </source>
</evidence>
<sequence length="246" mass="27290">MTQNIQWTKPVCQLDADHLYIGQTTADLDIMARDGSYLIPAGCIDTDPPQISAGKAARWNGEGWDFIEDHRGKTAYRKTDREAVIIDQIGSLSDDLTFLKPSSRFDEWDGEKWMENQDKKAQIEVEFLNASKAALIRAINRQAQNIVAQKSGMDDLPAFEVQSWPIQAAEARAWSVDKSAATPVLDQIAQSRGIDADKLKAAALRKTVAYESLCATVAGKRQAIEKQIEAAQNLDELNVINTEINI</sequence>
<gene>
    <name evidence="1" type="ORF">QP451_01350</name>
</gene>
<dbReference type="AlphaFoldDB" id="A0AAW6Y0M9"/>